<feature type="transmembrane region" description="Helical" evidence="5">
    <location>
        <begin position="241"/>
        <end position="260"/>
    </location>
</feature>
<evidence type="ECO:0000256" key="1">
    <source>
        <dbReference type="ARBA" id="ARBA00004141"/>
    </source>
</evidence>
<feature type="transmembrane region" description="Helical" evidence="5">
    <location>
        <begin position="100"/>
        <end position="119"/>
    </location>
</feature>
<dbReference type="InterPro" id="IPR020846">
    <property type="entry name" value="MFS_dom"/>
</dbReference>
<feature type="transmembrane region" description="Helical" evidence="5">
    <location>
        <begin position="77"/>
        <end position="94"/>
    </location>
</feature>
<dbReference type="SUPFAM" id="SSF103473">
    <property type="entry name" value="MFS general substrate transporter"/>
    <property type="match status" value="1"/>
</dbReference>
<feature type="transmembrane region" description="Helical" evidence="5">
    <location>
        <begin position="140"/>
        <end position="157"/>
    </location>
</feature>
<protein>
    <submittedName>
        <fullName evidence="7">MFS transporter</fullName>
    </submittedName>
</protein>
<keyword evidence="4 5" id="KW-0472">Membrane</keyword>
<evidence type="ECO:0000313" key="7">
    <source>
        <dbReference type="EMBL" id="MFC3167951.1"/>
    </source>
</evidence>
<dbReference type="Pfam" id="PF07690">
    <property type="entry name" value="MFS_1"/>
    <property type="match status" value="1"/>
</dbReference>
<evidence type="ECO:0000259" key="6">
    <source>
        <dbReference type="PROSITE" id="PS50850"/>
    </source>
</evidence>
<dbReference type="PROSITE" id="PS50850">
    <property type="entry name" value="MFS"/>
    <property type="match status" value="1"/>
</dbReference>
<sequence length="387" mass="39505">MTGTGGVGVRARWAVSALFFANGLVVGSWAPKLPAMMGRLDIDESVAGLLVLALGIGSICLMPVFGALVARRGSAHAVKLAAVLFAPSLIWISLAPTVWAVAGAVLVFGGLIGGMDVAMNANAVAVERARRRAIMSSCHGFWSLGGLGGAGAGGLAIQSLGELTHAVVVTLIVAAILALAFPRLMHDSPSGEQKHQPLRLPRTPLPYLIGVMALTSMIPEGAILDWAAVYLQREMGAPLALAGWGFAACAGTMAVMRFLGDEIRRRHGAVRTLRISTVIAMAGLALAALAPSPGAAIAGFGLAGIGIANMVPIAFSAAGNVPGLAHGVGLSVVTTMGYSGILLAPGTIGFLAERMSFSVIYLGLSLLLLVPLLLSRLARTADFDGGH</sequence>
<keyword evidence="2 5" id="KW-0812">Transmembrane</keyword>
<keyword evidence="8" id="KW-1185">Reference proteome</keyword>
<dbReference type="InterPro" id="IPR036259">
    <property type="entry name" value="MFS_trans_sf"/>
</dbReference>
<dbReference type="InterPro" id="IPR011701">
    <property type="entry name" value="MFS"/>
</dbReference>
<evidence type="ECO:0000313" key="8">
    <source>
        <dbReference type="Proteomes" id="UP001595557"/>
    </source>
</evidence>
<feature type="transmembrane region" description="Helical" evidence="5">
    <location>
        <begin position="358"/>
        <end position="378"/>
    </location>
</feature>
<evidence type="ECO:0000256" key="5">
    <source>
        <dbReference type="SAM" id="Phobius"/>
    </source>
</evidence>
<dbReference type="CDD" id="cd17393">
    <property type="entry name" value="MFS_MosC_like"/>
    <property type="match status" value="1"/>
</dbReference>
<dbReference type="PANTHER" id="PTHR23514">
    <property type="entry name" value="BYPASS OF STOP CODON PROTEIN 6"/>
    <property type="match status" value="1"/>
</dbReference>
<evidence type="ECO:0000256" key="4">
    <source>
        <dbReference type="ARBA" id="ARBA00023136"/>
    </source>
</evidence>
<accession>A0ABV7IE40</accession>
<feature type="transmembrane region" description="Helical" evidence="5">
    <location>
        <begin position="272"/>
        <end position="290"/>
    </location>
</feature>
<reference evidence="8" key="1">
    <citation type="journal article" date="2019" name="Int. J. Syst. Evol. Microbiol.">
        <title>The Global Catalogue of Microorganisms (GCM) 10K type strain sequencing project: providing services to taxonomists for standard genome sequencing and annotation.</title>
        <authorList>
            <consortium name="The Broad Institute Genomics Platform"/>
            <consortium name="The Broad Institute Genome Sequencing Center for Infectious Disease"/>
            <person name="Wu L."/>
            <person name="Ma J."/>
        </authorList>
    </citation>
    <scope>NUCLEOTIDE SEQUENCE [LARGE SCALE GENOMIC DNA]</scope>
    <source>
        <strain evidence="8">KCTC 52239</strain>
    </source>
</reference>
<gene>
    <name evidence="7" type="ORF">ACFOD7_07820</name>
</gene>
<proteinExistence type="predicted"/>
<feature type="domain" description="Major facilitator superfamily (MFS) profile" evidence="6">
    <location>
        <begin position="205"/>
        <end position="387"/>
    </location>
</feature>
<feature type="transmembrane region" description="Helical" evidence="5">
    <location>
        <begin position="50"/>
        <end position="70"/>
    </location>
</feature>
<feature type="transmembrane region" description="Helical" evidence="5">
    <location>
        <begin position="12"/>
        <end position="30"/>
    </location>
</feature>
<feature type="transmembrane region" description="Helical" evidence="5">
    <location>
        <begin position="205"/>
        <end position="229"/>
    </location>
</feature>
<evidence type="ECO:0000256" key="2">
    <source>
        <dbReference type="ARBA" id="ARBA00022692"/>
    </source>
</evidence>
<keyword evidence="3 5" id="KW-1133">Transmembrane helix</keyword>
<comment type="subcellular location">
    <subcellularLocation>
        <location evidence="1">Membrane</location>
        <topology evidence="1">Multi-pass membrane protein</topology>
    </subcellularLocation>
</comment>
<dbReference type="Proteomes" id="UP001595557">
    <property type="component" value="Unassembled WGS sequence"/>
</dbReference>
<dbReference type="Gene3D" id="1.20.1250.20">
    <property type="entry name" value="MFS general substrate transporter like domains"/>
    <property type="match status" value="2"/>
</dbReference>
<comment type="caution">
    <text evidence="7">The sequence shown here is derived from an EMBL/GenBank/DDBJ whole genome shotgun (WGS) entry which is preliminary data.</text>
</comment>
<dbReference type="PANTHER" id="PTHR23514:SF13">
    <property type="entry name" value="INNER MEMBRANE PROTEIN YBJJ"/>
    <property type="match status" value="1"/>
</dbReference>
<dbReference type="EMBL" id="JBHRTE010000035">
    <property type="protein sequence ID" value="MFC3167951.1"/>
    <property type="molecule type" value="Genomic_DNA"/>
</dbReference>
<feature type="transmembrane region" description="Helical" evidence="5">
    <location>
        <begin position="296"/>
        <end position="315"/>
    </location>
</feature>
<feature type="transmembrane region" description="Helical" evidence="5">
    <location>
        <begin position="163"/>
        <end position="184"/>
    </location>
</feature>
<feature type="transmembrane region" description="Helical" evidence="5">
    <location>
        <begin position="327"/>
        <end position="352"/>
    </location>
</feature>
<name>A0ABV7IE40_9RHOB</name>
<dbReference type="InterPro" id="IPR051788">
    <property type="entry name" value="MFS_Transporter"/>
</dbReference>
<dbReference type="RefSeq" id="WP_207471706.1">
    <property type="nucleotide sequence ID" value="NZ_JAFNAW010000083.1"/>
</dbReference>
<organism evidence="7 8">
    <name type="scientific">Paracoccus fontiphilus</name>
    <dbReference type="NCBI Taxonomy" id="1815556"/>
    <lineage>
        <taxon>Bacteria</taxon>
        <taxon>Pseudomonadati</taxon>
        <taxon>Pseudomonadota</taxon>
        <taxon>Alphaproteobacteria</taxon>
        <taxon>Rhodobacterales</taxon>
        <taxon>Paracoccaceae</taxon>
        <taxon>Paracoccus</taxon>
    </lineage>
</organism>
<evidence type="ECO:0000256" key="3">
    <source>
        <dbReference type="ARBA" id="ARBA00022989"/>
    </source>
</evidence>